<evidence type="ECO:0000256" key="1">
    <source>
        <dbReference type="SAM" id="MobiDB-lite"/>
    </source>
</evidence>
<protein>
    <submittedName>
        <fullName evidence="2">Transcriptional regulator, MarR family protein</fullName>
    </submittedName>
</protein>
<dbReference type="Proteomes" id="UP000032604">
    <property type="component" value="Chromosome"/>
</dbReference>
<dbReference type="RefSeq" id="WP_045529380.1">
    <property type="nucleotide sequence ID" value="NZ_CP011043.1"/>
</dbReference>
<accession>A0A0D5CKM0</accession>
<gene>
    <name evidence="2" type="ORF">VO01_12455</name>
</gene>
<reference evidence="2 3" key="1">
    <citation type="journal article" date="2015" name="Genome Announc.">
        <title>Complete Genome Sequence of Clavibacter michiganensis subsp. insidiosus R1-1 Using PacBio Single-Molecule Real-Time Technology.</title>
        <authorList>
            <person name="Lu Y."/>
            <person name="Samac D.A."/>
            <person name="Glazebrook J."/>
            <person name="Ishimaru C.A."/>
        </authorList>
    </citation>
    <scope>NUCLEOTIDE SEQUENCE [LARGE SCALE GENOMIC DNA]</scope>
    <source>
        <strain evidence="2 3">R1-1</strain>
    </source>
</reference>
<dbReference type="HOGENOM" id="CLU_1831603_0_0_11"/>
<sequence length="145" mass="15226">MTVHARLATAVASLVDRMDEDTSDAWDSLTGLQVLLVRIIASGDHVDRASLAMVARTARAATIPSLQSLIRKGMVAEVDDGGGTRLVLGEVGRSMLDDVERARAAWLRQAAEEAEPPVREADMARAASLLEHVGSGPAEGPTAAS</sequence>
<evidence type="ECO:0000313" key="2">
    <source>
        <dbReference type="EMBL" id="AJW79825.1"/>
    </source>
</evidence>
<dbReference type="AlphaFoldDB" id="A0A0D5CKM0"/>
<dbReference type="SUPFAM" id="SSF46785">
    <property type="entry name" value="Winged helix' DNA-binding domain"/>
    <property type="match status" value="1"/>
</dbReference>
<name>A0A0D5CKM0_9MICO</name>
<proteinExistence type="predicted"/>
<dbReference type="KEGG" id="cmh:VO01_12455"/>
<dbReference type="InterPro" id="IPR036388">
    <property type="entry name" value="WH-like_DNA-bd_sf"/>
</dbReference>
<dbReference type="EMBL" id="CP011043">
    <property type="protein sequence ID" value="AJW79825.1"/>
    <property type="molecule type" value="Genomic_DNA"/>
</dbReference>
<dbReference type="PATRIC" id="fig|33014.5.peg.2569"/>
<evidence type="ECO:0000313" key="3">
    <source>
        <dbReference type="Proteomes" id="UP000032604"/>
    </source>
</evidence>
<dbReference type="OrthoDB" id="5122981at2"/>
<dbReference type="InterPro" id="IPR036390">
    <property type="entry name" value="WH_DNA-bd_sf"/>
</dbReference>
<organism evidence="2 3">
    <name type="scientific">Clavibacter michiganensis subsp. insidiosus</name>
    <dbReference type="NCBI Taxonomy" id="33014"/>
    <lineage>
        <taxon>Bacteria</taxon>
        <taxon>Bacillati</taxon>
        <taxon>Actinomycetota</taxon>
        <taxon>Actinomycetes</taxon>
        <taxon>Micrococcales</taxon>
        <taxon>Microbacteriaceae</taxon>
        <taxon>Clavibacter</taxon>
    </lineage>
</organism>
<feature type="region of interest" description="Disordered" evidence="1">
    <location>
        <begin position="116"/>
        <end position="145"/>
    </location>
</feature>
<dbReference type="Gene3D" id="1.10.10.10">
    <property type="entry name" value="Winged helix-like DNA-binding domain superfamily/Winged helix DNA-binding domain"/>
    <property type="match status" value="1"/>
</dbReference>